<proteinExistence type="predicted"/>
<dbReference type="Proteomes" id="UP001595075">
    <property type="component" value="Unassembled WGS sequence"/>
</dbReference>
<feature type="region of interest" description="Disordered" evidence="1">
    <location>
        <begin position="1"/>
        <end position="115"/>
    </location>
</feature>
<evidence type="ECO:0000256" key="1">
    <source>
        <dbReference type="SAM" id="MobiDB-lite"/>
    </source>
</evidence>
<feature type="compositionally biased region" description="Basic and acidic residues" evidence="1">
    <location>
        <begin position="172"/>
        <end position="188"/>
    </location>
</feature>
<feature type="compositionally biased region" description="Polar residues" evidence="1">
    <location>
        <begin position="27"/>
        <end position="40"/>
    </location>
</feature>
<evidence type="ECO:0000313" key="3">
    <source>
        <dbReference type="Proteomes" id="UP001595075"/>
    </source>
</evidence>
<evidence type="ECO:0000313" key="2">
    <source>
        <dbReference type="EMBL" id="KAL2073578.1"/>
    </source>
</evidence>
<reference evidence="2 3" key="1">
    <citation type="journal article" date="2024" name="Commun. Biol.">
        <title>Comparative genomic analysis of thermophilic fungi reveals convergent evolutionary adaptations and gene losses.</title>
        <authorList>
            <person name="Steindorff A.S."/>
            <person name="Aguilar-Pontes M.V."/>
            <person name="Robinson A.J."/>
            <person name="Andreopoulos B."/>
            <person name="LaButti K."/>
            <person name="Kuo A."/>
            <person name="Mondo S."/>
            <person name="Riley R."/>
            <person name="Otillar R."/>
            <person name="Haridas S."/>
            <person name="Lipzen A."/>
            <person name="Grimwood J."/>
            <person name="Schmutz J."/>
            <person name="Clum A."/>
            <person name="Reid I.D."/>
            <person name="Moisan M.C."/>
            <person name="Butler G."/>
            <person name="Nguyen T.T.M."/>
            <person name="Dewar K."/>
            <person name="Conant G."/>
            <person name="Drula E."/>
            <person name="Henrissat B."/>
            <person name="Hansel C."/>
            <person name="Singer S."/>
            <person name="Hutchinson M.I."/>
            <person name="de Vries R.P."/>
            <person name="Natvig D.O."/>
            <person name="Powell A.J."/>
            <person name="Tsang A."/>
            <person name="Grigoriev I.V."/>
        </authorList>
    </citation>
    <scope>NUCLEOTIDE SEQUENCE [LARGE SCALE GENOMIC DNA]</scope>
    <source>
        <strain evidence="2 3">CBS 494.80</strain>
    </source>
</reference>
<comment type="caution">
    <text evidence="2">The sequence shown here is derived from an EMBL/GenBank/DDBJ whole genome shotgun (WGS) entry which is preliminary data.</text>
</comment>
<feature type="region of interest" description="Disordered" evidence="1">
    <location>
        <begin position="161"/>
        <end position="198"/>
    </location>
</feature>
<name>A0ABR4CUB5_9HELO</name>
<accession>A0ABR4CUB5</accession>
<feature type="compositionally biased region" description="Low complexity" evidence="1">
    <location>
        <begin position="41"/>
        <end position="60"/>
    </location>
</feature>
<feature type="compositionally biased region" description="Low complexity" evidence="1">
    <location>
        <begin position="1"/>
        <end position="17"/>
    </location>
</feature>
<sequence>MSSTPNTPGTSSNSSPAPNQPPLHPSHLSNPFSPYNSAHNSTPASASTSSSSRPRIATPRSTKHPRPRNVPPPFTARMQDAQARNKDPYEDSGGDSDEGAWRGGRFDGYGDDSFEAKEKRRMAAVILDSPELLMMHSQARCDSIPATRYYFTKLLCGFGDGNDPYSDNGQMQDKEKDKSREKERERARRNVSGQSSRR</sequence>
<protein>
    <submittedName>
        <fullName evidence="2">Uncharacterized protein</fullName>
    </submittedName>
</protein>
<dbReference type="EMBL" id="JAZHXI010000003">
    <property type="protein sequence ID" value="KAL2073578.1"/>
    <property type="molecule type" value="Genomic_DNA"/>
</dbReference>
<organism evidence="2 3">
    <name type="scientific">Oculimacula yallundae</name>
    <dbReference type="NCBI Taxonomy" id="86028"/>
    <lineage>
        <taxon>Eukaryota</taxon>
        <taxon>Fungi</taxon>
        <taxon>Dikarya</taxon>
        <taxon>Ascomycota</taxon>
        <taxon>Pezizomycotina</taxon>
        <taxon>Leotiomycetes</taxon>
        <taxon>Helotiales</taxon>
        <taxon>Ploettnerulaceae</taxon>
        <taxon>Oculimacula</taxon>
    </lineage>
</organism>
<gene>
    <name evidence="2" type="ORF">VTL71DRAFT_10904</name>
</gene>
<keyword evidence="3" id="KW-1185">Reference proteome</keyword>